<evidence type="ECO:0000313" key="2">
    <source>
        <dbReference type="Proteomes" id="UP000463961"/>
    </source>
</evidence>
<dbReference type="Proteomes" id="UP000463961">
    <property type="component" value="Chromosome"/>
</dbReference>
<dbReference type="RefSeq" id="WP_162049203.1">
    <property type="nucleotide sequence ID" value="NZ_AP019011.1"/>
</dbReference>
<accession>A0A679I7L9</accession>
<dbReference type="InterPro" id="IPR012902">
    <property type="entry name" value="N_methyl_site"/>
</dbReference>
<organism evidence="1 2">
    <name type="scientific">Fluviibacter phosphoraccumulans</name>
    <dbReference type="NCBI Taxonomy" id="1751046"/>
    <lineage>
        <taxon>Bacteria</taxon>
        <taxon>Pseudomonadati</taxon>
        <taxon>Pseudomonadota</taxon>
        <taxon>Betaproteobacteria</taxon>
        <taxon>Rhodocyclales</taxon>
        <taxon>Fluviibacteraceae</taxon>
        <taxon>Fluviibacter</taxon>
    </lineage>
</organism>
<dbReference type="NCBIfam" id="TIGR02532">
    <property type="entry name" value="IV_pilin_GFxxxE"/>
    <property type="match status" value="1"/>
</dbReference>
<reference evidence="2" key="1">
    <citation type="submission" date="2020-01" db="EMBL/GenBank/DDBJ databases">
        <title>Phosphoaccumulans saitamaens gen. nov., sp. nov., a polyphosphate accumulating bacterium isolated from surface river water.</title>
        <authorList>
            <person name="Watanabe K."/>
            <person name="Suda W."/>
        </authorList>
    </citation>
    <scope>NUCLEOTIDE SEQUENCE [LARGE SCALE GENOMIC DNA]</scope>
    <source>
        <strain evidence="2">ICHIAU1</strain>
    </source>
</reference>
<gene>
    <name evidence="1" type="ORF">ICHIAU1_01080</name>
</gene>
<sequence>MKRLRFKPAQQQGFSLIEVLIALFVLGVGLLGLARLQLSMLGSTAESVLHDSAIRLAEDKLEALRFELAAGQTPQAGSDEPKIDEVTLRRSWTWSLDANGLAKTTITTNWRDPKTGDEVALSIPARLTSSAMAGQAWLIQSGPPSRETLP</sequence>
<protein>
    <submittedName>
        <fullName evidence="1">Uncharacterized protein</fullName>
    </submittedName>
</protein>
<evidence type="ECO:0000313" key="1">
    <source>
        <dbReference type="EMBL" id="BBU67825.1"/>
    </source>
</evidence>
<proteinExistence type="predicted"/>
<name>A0A679I7L9_9RHOO</name>
<dbReference type="AlphaFoldDB" id="A0A679I7L9"/>
<keyword evidence="2" id="KW-1185">Reference proteome</keyword>
<dbReference type="EMBL" id="AP022345">
    <property type="protein sequence ID" value="BBU67825.1"/>
    <property type="molecule type" value="Genomic_DNA"/>
</dbReference>
<dbReference type="Pfam" id="PF07963">
    <property type="entry name" value="N_methyl"/>
    <property type="match status" value="1"/>
</dbReference>